<dbReference type="PRINTS" id="PR00131">
    <property type="entry name" value="GLHYDRLASE1"/>
</dbReference>
<proteinExistence type="inferred from homology"/>
<dbReference type="Gene3D" id="3.20.20.80">
    <property type="entry name" value="Glycosidases"/>
    <property type="match status" value="1"/>
</dbReference>
<comment type="subunit">
    <text evidence="2">Homodimer.</text>
</comment>
<evidence type="ECO:0000313" key="10">
    <source>
        <dbReference type="Proteomes" id="UP001151699"/>
    </source>
</evidence>
<protein>
    <submittedName>
        <fullName evidence="9">Myrosinase 1</fullName>
    </submittedName>
</protein>
<dbReference type="InterPro" id="IPR001360">
    <property type="entry name" value="Glyco_hydro_1"/>
</dbReference>
<evidence type="ECO:0000256" key="5">
    <source>
        <dbReference type="ARBA" id="ARBA00023180"/>
    </source>
</evidence>
<keyword evidence="10" id="KW-1185">Reference proteome</keyword>
<keyword evidence="6" id="KW-0326">Glycosidase</keyword>
<evidence type="ECO:0000256" key="4">
    <source>
        <dbReference type="ARBA" id="ARBA00022801"/>
    </source>
</evidence>
<sequence>MYPATVVILALLTVTVEVSNGDCGASTSKQPTASHFVTLGTLCPIGSLCSKTKNDKNFPNDFIWCAASSSYQIEGAWNEDGKGESIWDRACHTQAEKIIDQSNADISANSYKLYKEDVRALKEVGFKYYRFSISWPRILPNGSHTNINERGLQYYDELIDELLANGIQPMVTMYHWELPQALQELGGFLNPVIVDYFVQYAELLIKRFGNRVKIWNTFNEPNIFCEFGYGRELHAPFVGLPGVGPYLCSYHVLLANAKVYRMYHDHYNSKKVGKIGPVFQSHFYFPKDPKNLEHVKAANTMLQFWLGQYTHPIFSKTGGYPKIMEDSIRNNSLKEGLGQSRLPEIDEQQRKLIRGTSDFFFLNYYSSLYAEPANKTTAKDWPVPSLSHDSQVFTTVDDKWPLAESSSWLRSVPEGFRALLNWIKNEYDNPPLIITENGWSDRGDIDDTGREVFLRDHLQAILNAIWEDGCNVLGHTTWSIIDNFEWISGYTEKFGLYHIDFGSENKTRTPKKSSKFMQKVIRTGKIPKD</sequence>
<comment type="similarity">
    <text evidence="1 7">Belongs to the glycosyl hydrolase 1 family.</text>
</comment>
<dbReference type="Proteomes" id="UP001151699">
    <property type="component" value="Chromosome X"/>
</dbReference>
<dbReference type="EMBL" id="WJQU01000003">
    <property type="protein sequence ID" value="KAJ6639633.1"/>
    <property type="molecule type" value="Genomic_DNA"/>
</dbReference>
<evidence type="ECO:0000313" key="9">
    <source>
        <dbReference type="EMBL" id="KAJ6639633.1"/>
    </source>
</evidence>
<name>A0A9Q0S178_9DIPT</name>
<organism evidence="9 10">
    <name type="scientific">Pseudolycoriella hygida</name>
    <dbReference type="NCBI Taxonomy" id="35572"/>
    <lineage>
        <taxon>Eukaryota</taxon>
        <taxon>Metazoa</taxon>
        <taxon>Ecdysozoa</taxon>
        <taxon>Arthropoda</taxon>
        <taxon>Hexapoda</taxon>
        <taxon>Insecta</taxon>
        <taxon>Pterygota</taxon>
        <taxon>Neoptera</taxon>
        <taxon>Endopterygota</taxon>
        <taxon>Diptera</taxon>
        <taxon>Nematocera</taxon>
        <taxon>Sciaroidea</taxon>
        <taxon>Sciaridae</taxon>
        <taxon>Pseudolycoriella</taxon>
    </lineage>
</organism>
<dbReference type="AlphaFoldDB" id="A0A9Q0S178"/>
<feature type="chain" id="PRO_5040431073" evidence="8">
    <location>
        <begin position="22"/>
        <end position="529"/>
    </location>
</feature>
<gene>
    <name evidence="9" type="primary">MYRO1_4</name>
    <name evidence="9" type="ORF">Bhyg_12380</name>
</gene>
<keyword evidence="5" id="KW-0325">Glycoprotein</keyword>
<dbReference type="Pfam" id="PF00232">
    <property type="entry name" value="Glyco_hydro_1"/>
    <property type="match status" value="1"/>
</dbReference>
<dbReference type="PANTHER" id="PTHR10353">
    <property type="entry name" value="GLYCOSYL HYDROLASE"/>
    <property type="match status" value="1"/>
</dbReference>
<accession>A0A9Q0S178</accession>
<dbReference type="PANTHER" id="PTHR10353:SF36">
    <property type="entry name" value="LP05116P"/>
    <property type="match status" value="1"/>
</dbReference>
<dbReference type="InterPro" id="IPR017853">
    <property type="entry name" value="GH"/>
</dbReference>
<dbReference type="SUPFAM" id="SSF51445">
    <property type="entry name" value="(Trans)glycosidases"/>
    <property type="match status" value="1"/>
</dbReference>
<dbReference type="OrthoDB" id="65569at2759"/>
<dbReference type="GO" id="GO:0005975">
    <property type="term" value="P:carbohydrate metabolic process"/>
    <property type="evidence" value="ECO:0007669"/>
    <property type="project" value="InterPro"/>
</dbReference>
<keyword evidence="4" id="KW-0378">Hydrolase</keyword>
<evidence type="ECO:0000256" key="7">
    <source>
        <dbReference type="RuleBase" id="RU003690"/>
    </source>
</evidence>
<dbReference type="FunFam" id="3.20.20.80:FF:000013">
    <property type="entry name" value="lactase-phlorizin hydrolase"/>
    <property type="match status" value="1"/>
</dbReference>
<reference evidence="9" key="1">
    <citation type="submission" date="2022-07" db="EMBL/GenBank/DDBJ databases">
        <authorList>
            <person name="Trinca V."/>
            <person name="Uliana J.V.C."/>
            <person name="Torres T.T."/>
            <person name="Ward R.J."/>
            <person name="Monesi N."/>
        </authorList>
    </citation>
    <scope>NUCLEOTIDE SEQUENCE</scope>
    <source>
        <strain evidence="9">HSMRA1968</strain>
        <tissue evidence="9">Whole embryos</tissue>
    </source>
</reference>
<evidence type="ECO:0000256" key="8">
    <source>
        <dbReference type="SAM" id="SignalP"/>
    </source>
</evidence>
<evidence type="ECO:0000256" key="6">
    <source>
        <dbReference type="ARBA" id="ARBA00023295"/>
    </source>
</evidence>
<dbReference type="GO" id="GO:0008422">
    <property type="term" value="F:beta-glucosidase activity"/>
    <property type="evidence" value="ECO:0007669"/>
    <property type="project" value="TreeGrafter"/>
</dbReference>
<keyword evidence="3 8" id="KW-0732">Signal</keyword>
<evidence type="ECO:0000256" key="3">
    <source>
        <dbReference type="ARBA" id="ARBA00022729"/>
    </source>
</evidence>
<evidence type="ECO:0000256" key="1">
    <source>
        <dbReference type="ARBA" id="ARBA00010838"/>
    </source>
</evidence>
<comment type="caution">
    <text evidence="9">The sequence shown here is derived from an EMBL/GenBank/DDBJ whole genome shotgun (WGS) entry which is preliminary data.</text>
</comment>
<feature type="signal peptide" evidence="8">
    <location>
        <begin position="1"/>
        <end position="21"/>
    </location>
</feature>
<evidence type="ECO:0000256" key="2">
    <source>
        <dbReference type="ARBA" id="ARBA00011738"/>
    </source>
</evidence>